<dbReference type="InterPro" id="IPR038626">
    <property type="entry name" value="Rof-like_sf"/>
</dbReference>
<proteinExistence type="predicted"/>
<dbReference type="Proteomes" id="UP001139559">
    <property type="component" value="Unassembled WGS sequence"/>
</dbReference>
<reference evidence="1" key="1">
    <citation type="submission" date="2021-11" db="EMBL/GenBank/DDBJ databases">
        <title>Vibrio ZSDE26 sp. nov. and Vibrio ZSDZ34 sp. nov., isolated from coastal seawater in Qingdao.</title>
        <authorList>
            <person name="Zhang P."/>
        </authorList>
    </citation>
    <scope>NUCLEOTIDE SEQUENCE</scope>
    <source>
        <strain evidence="1">ZSDE26</strain>
    </source>
</reference>
<accession>A0A9X1XJ79</accession>
<dbReference type="AlphaFoldDB" id="A0A9X1XJ79"/>
<name>A0A9X1XJ79_9VIBR</name>
<dbReference type="Pfam" id="PF07073">
    <property type="entry name" value="ROF"/>
    <property type="match status" value="1"/>
</dbReference>
<dbReference type="Gene3D" id="2.30.30.400">
    <property type="entry name" value="Rof-like"/>
    <property type="match status" value="1"/>
</dbReference>
<dbReference type="RefSeq" id="WP_248008514.1">
    <property type="nucleotide sequence ID" value="NZ_JAJHVV010000005.1"/>
</dbReference>
<sequence length="89" mass="10157">MISCNEYDYIEIVCLYRYPIELTLKSKSNGHNEVVNGIALDTARNEARQECIKILADGTETLVVLDTLVKLKVRVENPHFEEIIFGTIE</sequence>
<keyword evidence="2" id="KW-1185">Reference proteome</keyword>
<dbReference type="EMBL" id="JAJHVV010000005">
    <property type="protein sequence ID" value="MCK6263426.1"/>
    <property type="molecule type" value="Genomic_DNA"/>
</dbReference>
<evidence type="ECO:0000313" key="2">
    <source>
        <dbReference type="Proteomes" id="UP001139559"/>
    </source>
</evidence>
<comment type="caution">
    <text evidence="1">The sequence shown here is derived from an EMBL/GenBank/DDBJ whole genome shotgun (WGS) entry which is preliminary data.</text>
</comment>
<gene>
    <name evidence="1" type="ORF">KP803_09055</name>
</gene>
<dbReference type="InterPro" id="IPR009778">
    <property type="entry name" value="ROF"/>
</dbReference>
<dbReference type="SUPFAM" id="SSF101744">
    <property type="entry name" value="Rof/RNase P subunit-like"/>
    <property type="match status" value="1"/>
</dbReference>
<protein>
    <submittedName>
        <fullName evidence="1">Rho-binding antiterminator</fullName>
    </submittedName>
</protein>
<dbReference type="InterPro" id="IPR023534">
    <property type="entry name" value="Rof/RNase_P-like"/>
</dbReference>
<organism evidence="1 2">
    <name type="scientific">Vibrio amylolyticus</name>
    <dbReference type="NCBI Taxonomy" id="2847292"/>
    <lineage>
        <taxon>Bacteria</taxon>
        <taxon>Pseudomonadati</taxon>
        <taxon>Pseudomonadota</taxon>
        <taxon>Gammaproteobacteria</taxon>
        <taxon>Vibrionales</taxon>
        <taxon>Vibrionaceae</taxon>
        <taxon>Vibrio</taxon>
    </lineage>
</organism>
<evidence type="ECO:0000313" key="1">
    <source>
        <dbReference type="EMBL" id="MCK6263426.1"/>
    </source>
</evidence>